<dbReference type="InterPro" id="IPR005702">
    <property type="entry name" value="Wzc-like_C"/>
</dbReference>
<feature type="region of interest" description="Disordered" evidence="3">
    <location>
        <begin position="1"/>
        <end position="28"/>
    </location>
</feature>
<keyword evidence="1" id="KW-0547">Nucleotide-binding</keyword>
<dbReference type="InterPro" id="IPR033756">
    <property type="entry name" value="YlxH/NBP35"/>
</dbReference>
<dbReference type="InterPro" id="IPR027417">
    <property type="entry name" value="P-loop_NTPase"/>
</dbReference>
<dbReference type="RefSeq" id="WP_090060933.1">
    <property type="nucleotide sequence ID" value="NZ_FORH01000004.1"/>
</dbReference>
<dbReference type="EMBL" id="FORH01000004">
    <property type="protein sequence ID" value="SFJ56042.1"/>
    <property type="molecule type" value="Genomic_DNA"/>
</dbReference>
<dbReference type="Gene3D" id="3.40.50.300">
    <property type="entry name" value="P-loop containing nucleotide triphosphate hydrolases"/>
    <property type="match status" value="1"/>
</dbReference>
<dbReference type="Proteomes" id="UP000199630">
    <property type="component" value="Unassembled WGS sequence"/>
</dbReference>
<dbReference type="STRING" id="588602.SAMN04487991_2405"/>
<evidence type="ECO:0000256" key="1">
    <source>
        <dbReference type="ARBA" id="ARBA00022741"/>
    </source>
</evidence>
<dbReference type="CDD" id="cd05387">
    <property type="entry name" value="BY-kinase"/>
    <property type="match status" value="1"/>
</dbReference>
<protein>
    <submittedName>
        <fullName evidence="4">Chromosome partitioning ATPase, Mrp family, contains Fe-S cluster</fullName>
    </submittedName>
</protein>
<dbReference type="AlphaFoldDB" id="A0A1I3SDL4"/>
<dbReference type="SUPFAM" id="SSF52540">
    <property type="entry name" value="P-loop containing nucleoside triphosphate hydrolases"/>
    <property type="match status" value="1"/>
</dbReference>
<dbReference type="GO" id="GO:0005524">
    <property type="term" value="F:ATP binding"/>
    <property type="evidence" value="ECO:0007669"/>
    <property type="project" value="UniProtKB-KW"/>
</dbReference>
<reference evidence="5" key="1">
    <citation type="submission" date="2016-10" db="EMBL/GenBank/DDBJ databases">
        <authorList>
            <person name="Varghese N."/>
            <person name="Submissions S."/>
        </authorList>
    </citation>
    <scope>NUCLEOTIDE SEQUENCE [LARGE SCALE GENOMIC DNA]</scope>
    <source>
        <strain evidence="5">DSM 26471</strain>
    </source>
</reference>
<evidence type="ECO:0000256" key="2">
    <source>
        <dbReference type="ARBA" id="ARBA00022840"/>
    </source>
</evidence>
<dbReference type="PANTHER" id="PTHR32309">
    <property type="entry name" value="TYROSINE-PROTEIN KINASE"/>
    <property type="match status" value="1"/>
</dbReference>
<keyword evidence="5" id="KW-1185">Reference proteome</keyword>
<dbReference type="InterPro" id="IPR050445">
    <property type="entry name" value="Bact_polysacc_biosynth/exp"/>
</dbReference>
<name>A0A1I3SDL4_9RHOB</name>
<dbReference type="Pfam" id="PF10609">
    <property type="entry name" value="ParA"/>
    <property type="match status" value="1"/>
</dbReference>
<evidence type="ECO:0000313" key="5">
    <source>
        <dbReference type="Proteomes" id="UP000199630"/>
    </source>
</evidence>
<proteinExistence type="predicted"/>
<gene>
    <name evidence="4" type="ORF">SAMN04487991_2405</name>
</gene>
<organism evidence="4 5">
    <name type="scientific">Celeribacter neptunius</name>
    <dbReference type="NCBI Taxonomy" id="588602"/>
    <lineage>
        <taxon>Bacteria</taxon>
        <taxon>Pseudomonadati</taxon>
        <taxon>Pseudomonadota</taxon>
        <taxon>Alphaproteobacteria</taxon>
        <taxon>Rhodobacterales</taxon>
        <taxon>Roseobacteraceae</taxon>
        <taxon>Celeribacter</taxon>
    </lineage>
</organism>
<dbReference type="PANTHER" id="PTHR32309:SF31">
    <property type="entry name" value="CAPSULAR EXOPOLYSACCHARIDE FAMILY"/>
    <property type="match status" value="1"/>
</dbReference>
<dbReference type="OrthoDB" id="9775724at2"/>
<sequence>MERLQAAIEKARKGSPGGGQRGQKHQSLQEKWNALEPLSLSAPTLKKNLIFAHEATHEAVSFDILRTRTLRFMQQRGWTRVAVTSPSPACGKSTVSLNLAFAMARQQNTHTIQIELDMRQPSQERLLGLAKRNTTTTSSNDLEELLSGETPFSQVARRHGDRLALATNGNAVSNASDLLLGPQVGDVLQKIEDEYKPDIMIFDMPPMLANDDMIAFTQHVDCVLLIAAAENTTLEQIERCERDLAEQTNVLGVVLNKCRVTPADGRYGYNYSYGT</sequence>
<accession>A0A1I3SDL4</accession>
<keyword evidence="2" id="KW-0067">ATP-binding</keyword>
<evidence type="ECO:0000313" key="4">
    <source>
        <dbReference type="EMBL" id="SFJ56042.1"/>
    </source>
</evidence>
<evidence type="ECO:0000256" key="3">
    <source>
        <dbReference type="SAM" id="MobiDB-lite"/>
    </source>
</evidence>